<dbReference type="SUPFAM" id="SSF103657">
    <property type="entry name" value="BAR/IMD domain-like"/>
    <property type="match status" value="1"/>
</dbReference>
<accession>A0AAD5LE75</accession>
<feature type="transmembrane region" description="Helical" evidence="1">
    <location>
        <begin position="47"/>
        <end position="69"/>
    </location>
</feature>
<name>A0AAD5LE75_PYTIN</name>
<evidence type="ECO:0000313" key="3">
    <source>
        <dbReference type="EMBL" id="KAJ0397976.1"/>
    </source>
</evidence>
<keyword evidence="1" id="KW-0472">Membrane</keyword>
<dbReference type="PROSITE" id="PS50096">
    <property type="entry name" value="IQ"/>
    <property type="match status" value="1"/>
</dbReference>
<dbReference type="AlphaFoldDB" id="A0AAD5LE75"/>
<reference evidence="3" key="1">
    <citation type="submission" date="2021-12" db="EMBL/GenBank/DDBJ databases">
        <title>Prjna785345.</title>
        <authorList>
            <person name="Rujirawat T."/>
            <person name="Krajaejun T."/>
        </authorList>
    </citation>
    <scope>NUCLEOTIDE SEQUENCE</scope>
    <source>
        <strain evidence="3">Pi057C3</strain>
    </source>
</reference>
<proteinExistence type="predicted"/>
<dbReference type="Gene3D" id="3.90.190.10">
    <property type="entry name" value="Protein tyrosine phosphatase superfamily"/>
    <property type="match status" value="1"/>
</dbReference>
<dbReference type="InterPro" id="IPR006694">
    <property type="entry name" value="Fatty_acid_hydroxylase"/>
</dbReference>
<sequence length="782" mass="87898">MQMIAGCVARALRWVKYYTLINGFICGIGLATYLIVAQFAGGSTALLALYAAALMRILAMVLWFEWIATMKHKIYGEKRNELTPEQRRSIFYRILWLVVPTECLSYWLAQPQFSWSLDAAAPASLDASSFISEYLVFVPKSLIFEIIFDFFHFAAHWTCHQISWLYQHVHKRHHWHLHPCALSTYEQDGFDLILTNVLPFIAASRLSPALSPLALHLMFAYKTYVEVAGHSGLEIKGFSFPQLPIVNDAVRLQIIDPLCVKINDLAQTLELLKLRADILLDVDYAERTLLAARKKGNVKKIASSGRALRLAELRRDEATAEAITALQRIAADDDRDMVNLFTEFASLLKGFFHDAADVMHSKMADSKVAELDALLAGVVANAERLRDTDDAAQTLQELLEPLRTFVLHVLAESDGKTQDPNRLRAQQHWSDAATKIQALVRGKHERGQLHRQLSFHLQGTKVLRKYVLKKDRFPQCHVMDTPDGEHAPNFRRLEGTPLYGSAQPTVEGVKHILSRVAADGFTKVVWVNLREEAVIYVDGTPFTARRSAKLNENDLVPGITGHTVQVLESSLKSSLQEQLMCSSGVFEYWHEVALHENELVSTQVDPSAVKTLPEIYEDPSICAAAPGIASIRYIRIPIERENAPEHADVEKLMELIHSAAPIVRNATSDTAFVFNCQMGKRRTTTALVLSALIWQRPSMSPESASMQHLRLAPPSSRRDGSFAAIRQLEKELPFGREAKRWVDAAVDQCAAILNIRSVIHEYHELSNSEAKPQKRSIMHLVS</sequence>
<dbReference type="InterPro" id="IPR027267">
    <property type="entry name" value="AH/BAR_dom_sf"/>
</dbReference>
<dbReference type="InterPro" id="IPR029021">
    <property type="entry name" value="Prot-tyrosine_phosphatase-like"/>
</dbReference>
<feature type="transmembrane region" description="Helical" evidence="1">
    <location>
        <begin position="20"/>
        <end position="41"/>
    </location>
</feature>
<feature type="domain" description="Fatty acid hydroxylase" evidence="2">
    <location>
        <begin position="143"/>
        <end position="236"/>
    </location>
</feature>
<dbReference type="Pfam" id="PF04116">
    <property type="entry name" value="FA_hydroxylase"/>
    <property type="match status" value="1"/>
</dbReference>
<dbReference type="GO" id="GO:0016491">
    <property type="term" value="F:oxidoreductase activity"/>
    <property type="evidence" value="ECO:0007669"/>
    <property type="project" value="InterPro"/>
</dbReference>
<keyword evidence="1" id="KW-0812">Transmembrane</keyword>
<gene>
    <name evidence="3" type="ORF">P43SY_003884</name>
</gene>
<keyword evidence="1" id="KW-1133">Transmembrane helix</keyword>
<evidence type="ECO:0000259" key="2">
    <source>
        <dbReference type="Pfam" id="PF04116"/>
    </source>
</evidence>
<organism evidence="3 4">
    <name type="scientific">Pythium insidiosum</name>
    <name type="common">Pythiosis disease agent</name>
    <dbReference type="NCBI Taxonomy" id="114742"/>
    <lineage>
        <taxon>Eukaryota</taxon>
        <taxon>Sar</taxon>
        <taxon>Stramenopiles</taxon>
        <taxon>Oomycota</taxon>
        <taxon>Peronosporomycetes</taxon>
        <taxon>Pythiales</taxon>
        <taxon>Pythiaceae</taxon>
        <taxon>Pythium</taxon>
    </lineage>
</organism>
<dbReference type="GO" id="GO:0005506">
    <property type="term" value="F:iron ion binding"/>
    <property type="evidence" value="ECO:0007669"/>
    <property type="project" value="InterPro"/>
</dbReference>
<dbReference type="Proteomes" id="UP001209570">
    <property type="component" value="Unassembled WGS sequence"/>
</dbReference>
<evidence type="ECO:0000256" key="1">
    <source>
        <dbReference type="SAM" id="Phobius"/>
    </source>
</evidence>
<dbReference type="Pfam" id="PF14566">
    <property type="entry name" value="PTPlike_phytase"/>
    <property type="match status" value="1"/>
</dbReference>
<dbReference type="EMBL" id="JAKCXM010000232">
    <property type="protein sequence ID" value="KAJ0397976.1"/>
    <property type="molecule type" value="Genomic_DNA"/>
</dbReference>
<feature type="transmembrane region" description="Helical" evidence="1">
    <location>
        <begin position="90"/>
        <end position="109"/>
    </location>
</feature>
<dbReference type="SMART" id="SM01301">
    <property type="entry name" value="PTPlike_phytase"/>
    <property type="match status" value="1"/>
</dbReference>
<dbReference type="PANTHER" id="PTHR23339">
    <property type="entry name" value="TYROSINE SPECIFIC PROTEIN PHOSPHATASE AND DUAL SPECIFICITY PROTEIN PHOSPHATASE"/>
    <property type="match status" value="1"/>
</dbReference>
<dbReference type="SUPFAM" id="SSF52799">
    <property type="entry name" value="(Phosphotyrosine protein) phosphatases II"/>
    <property type="match status" value="1"/>
</dbReference>
<dbReference type="InterPro" id="IPR050561">
    <property type="entry name" value="PTP"/>
</dbReference>
<evidence type="ECO:0000313" key="4">
    <source>
        <dbReference type="Proteomes" id="UP001209570"/>
    </source>
</evidence>
<protein>
    <recommendedName>
        <fullName evidence="2">Fatty acid hydroxylase domain-containing protein</fullName>
    </recommendedName>
</protein>
<dbReference type="CDD" id="cd14496">
    <property type="entry name" value="PTP_paladin"/>
    <property type="match status" value="1"/>
</dbReference>
<comment type="caution">
    <text evidence="3">The sequence shown here is derived from an EMBL/GenBank/DDBJ whole genome shotgun (WGS) entry which is preliminary data.</text>
</comment>
<dbReference type="Gene3D" id="1.20.1270.60">
    <property type="entry name" value="Arfaptin homology (AH) domain/BAR domain"/>
    <property type="match status" value="1"/>
</dbReference>
<keyword evidence="4" id="KW-1185">Reference proteome</keyword>
<dbReference type="GO" id="GO:0008610">
    <property type="term" value="P:lipid biosynthetic process"/>
    <property type="evidence" value="ECO:0007669"/>
    <property type="project" value="InterPro"/>
</dbReference>